<dbReference type="Gene3D" id="3.40.50.300">
    <property type="entry name" value="P-loop containing nucleotide triphosphate hydrolases"/>
    <property type="match status" value="1"/>
</dbReference>
<keyword evidence="1" id="KW-0547">Nucleotide-binding</keyword>
<evidence type="ECO:0000313" key="6">
    <source>
        <dbReference type="Proteomes" id="UP000324091"/>
    </source>
</evidence>
<accession>A0A5C6MV44</accession>
<evidence type="ECO:0000256" key="1">
    <source>
        <dbReference type="ARBA" id="ARBA00022741"/>
    </source>
</evidence>
<comment type="caution">
    <text evidence="5">The sequence shown here is derived from an EMBL/GenBank/DDBJ whole genome shotgun (WGS) entry which is preliminary data.</text>
</comment>
<dbReference type="FunFam" id="1.10.8.60:FF:000064">
    <property type="entry name" value="IQ motif containing with AAA domain 1"/>
    <property type="match status" value="1"/>
</dbReference>
<dbReference type="EMBL" id="RHFK02000020">
    <property type="protein sequence ID" value="TWW57961.1"/>
    <property type="molecule type" value="Genomic_DNA"/>
</dbReference>
<dbReference type="InterPro" id="IPR052267">
    <property type="entry name" value="N-DRC_Component"/>
</dbReference>
<name>A0A5C6MV44_9TELE</name>
<dbReference type="PANTHER" id="PTHR14690:SF10">
    <property type="entry name" value="IQ AND AAA DOMAIN-CONTAINING PROTEIN-LIKE"/>
    <property type="match status" value="1"/>
</dbReference>
<dbReference type="PANTHER" id="PTHR14690">
    <property type="entry name" value="IQ MOTIF CONTAINING WITH AAA DOMAIN 1"/>
    <property type="match status" value="1"/>
</dbReference>
<dbReference type="PROSITE" id="PS50096">
    <property type="entry name" value="IQ"/>
    <property type="match status" value="1"/>
</dbReference>
<evidence type="ECO:0000313" key="5">
    <source>
        <dbReference type="EMBL" id="TWW57961.1"/>
    </source>
</evidence>
<dbReference type="Gene3D" id="1.10.8.60">
    <property type="match status" value="1"/>
</dbReference>
<dbReference type="SMART" id="SM00015">
    <property type="entry name" value="IQ"/>
    <property type="match status" value="1"/>
</dbReference>
<dbReference type="InterPro" id="IPR000048">
    <property type="entry name" value="IQ_motif_EF-hand-BS"/>
</dbReference>
<keyword evidence="2" id="KW-0067">ATP-binding</keyword>
<evidence type="ECO:0000256" key="3">
    <source>
        <dbReference type="SAM" id="MobiDB-lite"/>
    </source>
</evidence>
<feature type="region of interest" description="Disordered" evidence="3">
    <location>
        <begin position="486"/>
        <end position="511"/>
    </location>
</feature>
<organism evidence="5 6">
    <name type="scientific">Takifugu flavidus</name>
    <name type="common">sansaifugu</name>
    <dbReference type="NCBI Taxonomy" id="433684"/>
    <lineage>
        <taxon>Eukaryota</taxon>
        <taxon>Metazoa</taxon>
        <taxon>Chordata</taxon>
        <taxon>Craniata</taxon>
        <taxon>Vertebrata</taxon>
        <taxon>Euteleostomi</taxon>
        <taxon>Actinopterygii</taxon>
        <taxon>Neopterygii</taxon>
        <taxon>Teleostei</taxon>
        <taxon>Neoteleostei</taxon>
        <taxon>Acanthomorphata</taxon>
        <taxon>Eupercaria</taxon>
        <taxon>Tetraodontiformes</taxon>
        <taxon>Tetradontoidea</taxon>
        <taxon>Tetraodontidae</taxon>
        <taxon>Takifugu</taxon>
    </lineage>
</organism>
<dbReference type="Pfam" id="PF00004">
    <property type="entry name" value="AAA"/>
    <property type="match status" value="1"/>
</dbReference>
<evidence type="ECO:0000259" key="4">
    <source>
        <dbReference type="Pfam" id="PF00004"/>
    </source>
</evidence>
<sequence>MFGHLGSICGFIYILKCHSEPRQYGAAVYMLVLGKCDYFYSRSYNKMWAEAHLELNRLLKEEQLESSVEPEIDRVVFFQRVAVLYTRYLKLFRQLEKVYDQVIHPQKRRAIRPTLDGVMGRVLELKYDMVETEFSEYHYLDDVLHDMKLTPADLEVPIPEYFTSERGKEEQERNAMLMKMLKKVKVGRSRSRSRSQEPINAPTMSLEEAVKVIQIAERARQGRLRAKLNRESRNMNWMYRTDDPGADVAERAAVCIQKVWRGFIQRRKTRIAREEEMIFLGMAMDPKYQKPLPSEIAAQDDEDKTRLTREEYEEDYQKTVESLIKQLKDVEGLDISKTMKDQIRQWFLECRDTVGTFPEYPCEEDGGSAPLFVNKDPQQLIEELAAKEEEESEKTPAVDSLIDDENEIPGLTMLPSAFLKDLKEAQSNYTDFWKCRNEQTNFNQRHDVELMKEEQRKVVEAEIRKQVDEEMRQELAKLKLVVDKEKGGKGTAKKKKGAKSGKKKKKEKDLTSDRTLESLCEELVQQRLLKLPNNHRIQEFLGDYSYLGTTLRQNDTEPMPSLSDVRQVVSLYAVLPLGSQAIHEKAPLIKAILLAGPSGVGKKMLVHAICQETGAALFDLSPLNTAGKYPGKAGLTMMLHMVFKVAKLLQPSVICIEDAEKIFYKKVPKEEKELDPKRLKKDLLKSLKLIKGEDRVLIVGTTKDPQSAEIKSFCKMYSKIILIPRPDYGSRCILWKKLIQKQGGVITAALDLSSLAKLSDGYTPGHMVQVIQSVVTKHRISQQETKPLTAAEFVAPLAKIDPIFQEEEEAFKNWYTKTPMGKKRAKAATGNDDEPLVEAKAPKKKK</sequence>
<keyword evidence="6" id="KW-1185">Reference proteome</keyword>
<dbReference type="SUPFAM" id="SSF52540">
    <property type="entry name" value="P-loop containing nucleoside triphosphate hydrolases"/>
    <property type="match status" value="1"/>
</dbReference>
<dbReference type="AlphaFoldDB" id="A0A5C6MV44"/>
<reference evidence="5 6" key="1">
    <citation type="submission" date="2019-04" db="EMBL/GenBank/DDBJ databases">
        <title>Chromosome genome assembly for Takifugu flavidus.</title>
        <authorList>
            <person name="Xiao S."/>
        </authorList>
    </citation>
    <scope>NUCLEOTIDE SEQUENCE [LARGE SCALE GENOMIC DNA]</scope>
    <source>
        <strain evidence="5">HTHZ2018</strain>
        <tissue evidence="5">Muscle</tissue>
    </source>
</reference>
<feature type="compositionally biased region" description="Basic residues" evidence="3">
    <location>
        <begin position="491"/>
        <end position="506"/>
    </location>
</feature>
<dbReference type="Pfam" id="PF00612">
    <property type="entry name" value="IQ"/>
    <property type="match status" value="1"/>
</dbReference>
<dbReference type="GO" id="GO:0016887">
    <property type="term" value="F:ATP hydrolysis activity"/>
    <property type="evidence" value="ECO:0007669"/>
    <property type="project" value="InterPro"/>
</dbReference>
<evidence type="ECO:0000256" key="2">
    <source>
        <dbReference type="ARBA" id="ARBA00022840"/>
    </source>
</evidence>
<dbReference type="Proteomes" id="UP000324091">
    <property type="component" value="Chromosome 7"/>
</dbReference>
<protein>
    <submittedName>
        <fullName evidence="5">IQ and AAA domain-containing protein 1</fullName>
    </submittedName>
</protein>
<dbReference type="GO" id="GO:0005524">
    <property type="term" value="F:ATP binding"/>
    <property type="evidence" value="ECO:0007669"/>
    <property type="project" value="UniProtKB-KW"/>
</dbReference>
<feature type="domain" description="ATPase AAA-type core" evidence="4">
    <location>
        <begin position="592"/>
        <end position="707"/>
    </location>
</feature>
<dbReference type="InterPro" id="IPR003959">
    <property type="entry name" value="ATPase_AAA_core"/>
</dbReference>
<feature type="region of interest" description="Disordered" evidence="3">
    <location>
        <begin position="820"/>
        <end position="846"/>
    </location>
</feature>
<proteinExistence type="predicted"/>
<dbReference type="InterPro" id="IPR027417">
    <property type="entry name" value="P-loop_NTPase"/>
</dbReference>
<gene>
    <name evidence="5" type="ORF">D4764_07G0006800</name>
</gene>